<evidence type="ECO:0000313" key="1">
    <source>
        <dbReference type="EMBL" id="KAG6950003.1"/>
    </source>
</evidence>
<reference evidence="1" key="1">
    <citation type="submission" date="2021-01" db="EMBL/GenBank/DDBJ databases">
        <title>Phytophthora aleatoria, a newly-described species from Pinus radiata is distinct from Phytophthora cactorum isolates based on comparative genomics.</title>
        <authorList>
            <person name="Mcdougal R."/>
            <person name="Panda P."/>
            <person name="Williams N."/>
            <person name="Studholme D.J."/>
        </authorList>
    </citation>
    <scope>NUCLEOTIDE SEQUENCE</scope>
    <source>
        <strain evidence="1">NZFS 3830</strain>
    </source>
</reference>
<name>A0A8T1U0P5_9STRA</name>
<protein>
    <submittedName>
        <fullName evidence="1">Uncharacterized protein</fullName>
    </submittedName>
</protein>
<dbReference type="AlphaFoldDB" id="A0A8T1U0P5"/>
<dbReference type="Proteomes" id="UP000688947">
    <property type="component" value="Unassembled WGS sequence"/>
</dbReference>
<sequence length="72" mass="8432">MLTSSILRLLKFNLGLSIERRAREAAAREIKALMAKMRCWNSCPEQFLFVDEASKNDLDCVHRYAWSKRDLN</sequence>
<comment type="caution">
    <text evidence="1">The sequence shown here is derived from an EMBL/GenBank/DDBJ whole genome shotgun (WGS) entry which is preliminary data.</text>
</comment>
<organism evidence="1 2">
    <name type="scientific">Phytophthora cactorum</name>
    <dbReference type="NCBI Taxonomy" id="29920"/>
    <lineage>
        <taxon>Eukaryota</taxon>
        <taxon>Sar</taxon>
        <taxon>Stramenopiles</taxon>
        <taxon>Oomycota</taxon>
        <taxon>Peronosporomycetes</taxon>
        <taxon>Peronosporales</taxon>
        <taxon>Peronosporaceae</taxon>
        <taxon>Phytophthora</taxon>
    </lineage>
</organism>
<dbReference type="EMBL" id="JAENGZ010001179">
    <property type="protein sequence ID" value="KAG6950003.1"/>
    <property type="molecule type" value="Genomic_DNA"/>
</dbReference>
<gene>
    <name evidence="1" type="ORF">JG687_00014501</name>
</gene>
<evidence type="ECO:0000313" key="2">
    <source>
        <dbReference type="Proteomes" id="UP000688947"/>
    </source>
</evidence>
<proteinExistence type="predicted"/>
<accession>A0A8T1U0P5</accession>